<dbReference type="InterPro" id="IPR005135">
    <property type="entry name" value="Endo/exonuclease/phosphatase"/>
</dbReference>
<dbReference type="InterPro" id="IPR036691">
    <property type="entry name" value="Endo/exonu/phosph_ase_sf"/>
</dbReference>
<feature type="domain" description="Endonuclease/exonuclease/phosphatase" evidence="4">
    <location>
        <begin position="94"/>
        <end position="341"/>
    </location>
</feature>
<dbReference type="GO" id="GO:0000175">
    <property type="term" value="F:3'-5'-RNA exonuclease activity"/>
    <property type="evidence" value="ECO:0007669"/>
    <property type="project" value="TreeGrafter"/>
</dbReference>
<dbReference type="Pfam" id="PF03372">
    <property type="entry name" value="Exo_endo_phos"/>
    <property type="match status" value="1"/>
</dbReference>
<evidence type="ECO:0000313" key="5">
    <source>
        <dbReference type="Proteomes" id="UP000085678"/>
    </source>
</evidence>
<dbReference type="RefSeq" id="XP_013402229.1">
    <property type="nucleotide sequence ID" value="XM_013546775.1"/>
</dbReference>
<dbReference type="KEGG" id="lak:106167882"/>
<proteinExistence type="inferred from homology"/>
<reference evidence="6" key="1">
    <citation type="submission" date="2025-08" db="UniProtKB">
        <authorList>
            <consortium name="RefSeq"/>
        </authorList>
    </citation>
    <scope>IDENTIFICATION</scope>
    <source>
        <tissue evidence="6">Gonads</tissue>
    </source>
</reference>
<organism evidence="5 6">
    <name type="scientific">Lingula anatina</name>
    <name type="common">Brachiopod</name>
    <name type="synonym">Lingula unguis</name>
    <dbReference type="NCBI Taxonomy" id="7574"/>
    <lineage>
        <taxon>Eukaryota</taxon>
        <taxon>Metazoa</taxon>
        <taxon>Spiralia</taxon>
        <taxon>Lophotrochozoa</taxon>
        <taxon>Brachiopoda</taxon>
        <taxon>Linguliformea</taxon>
        <taxon>Lingulata</taxon>
        <taxon>Lingulida</taxon>
        <taxon>Linguloidea</taxon>
        <taxon>Lingulidae</taxon>
        <taxon>Lingula</taxon>
    </lineage>
</organism>
<sequence length="351" mass="39458">MGDHKNDYDIQFAPSATHSELLQNIRTALHGHPPLLTREFSEVSSNAPRNTSGCSKGDADCQPARVRVMQWNQLARALCQGDDNFVKCPKEAFDWKSRRLHILEEILQYEPDIVCLEEVDQFDFFKSVLGSICYEGTFFPKPDSPCLSMEESYGPDGCAIFYNTNKLRSVSVQNFNLKMGNKSTNQVAIIQQLQYCDSKNPRSAHEFYIGVTHLKSKVGWEETRRLQGQSLLEVLMEKAGSSPVILCGDFNAVPEEPVYSVFKNSQMGFDSAYTKLTGDGVEPLYTTWKIRGGKHSGEVCRTIDYVWYTKGTITVEKVLKFPTGEEIGPGRLPSVTYPSDHLSLVCDLSIH</sequence>
<dbReference type="GeneID" id="106167882"/>
<accession>A0A1S3IXF7</accession>
<dbReference type="Gene3D" id="3.60.10.10">
    <property type="entry name" value="Endonuclease/exonuclease/phosphatase"/>
    <property type="match status" value="1"/>
</dbReference>
<evidence type="ECO:0000256" key="3">
    <source>
        <dbReference type="ARBA" id="ARBA00023807"/>
    </source>
</evidence>
<evidence type="ECO:0000313" key="6">
    <source>
        <dbReference type="RefSeq" id="XP_013402229.1"/>
    </source>
</evidence>
<dbReference type="InParanoid" id="A0A1S3IXF7"/>
<dbReference type="SUPFAM" id="SSF56219">
    <property type="entry name" value="DNase I-like"/>
    <property type="match status" value="1"/>
</dbReference>
<dbReference type="OMA" id="CALFFDR"/>
<name>A0A1S3IXF7_LINAN</name>
<protein>
    <recommendedName>
        <fullName evidence="3">Nocturnin</fullName>
    </recommendedName>
</protein>
<comment type="similarity">
    <text evidence="1">Belongs to the CCR4/nocturin family.</text>
</comment>
<dbReference type="FunCoup" id="A0A1S3IXF7">
    <property type="interactions" value="134"/>
</dbReference>
<dbReference type="STRING" id="7574.A0A1S3IXF7"/>
<dbReference type="Proteomes" id="UP000085678">
    <property type="component" value="Unplaced"/>
</dbReference>
<dbReference type="PANTHER" id="PTHR12121:SF45">
    <property type="entry name" value="NOCTURNIN"/>
    <property type="match status" value="1"/>
</dbReference>
<evidence type="ECO:0000256" key="2">
    <source>
        <dbReference type="ARBA" id="ARBA00022801"/>
    </source>
</evidence>
<dbReference type="PANTHER" id="PTHR12121">
    <property type="entry name" value="CARBON CATABOLITE REPRESSOR PROTEIN 4"/>
    <property type="match status" value="1"/>
</dbReference>
<keyword evidence="5" id="KW-1185">Reference proteome</keyword>
<gene>
    <name evidence="6" type="primary">LOC106167882</name>
</gene>
<evidence type="ECO:0000256" key="1">
    <source>
        <dbReference type="ARBA" id="ARBA00010774"/>
    </source>
</evidence>
<dbReference type="InterPro" id="IPR050410">
    <property type="entry name" value="CCR4/nocturin_mRNA_transcr"/>
</dbReference>
<keyword evidence="2" id="KW-0378">Hydrolase</keyword>
<evidence type="ECO:0000259" key="4">
    <source>
        <dbReference type="Pfam" id="PF03372"/>
    </source>
</evidence>
<dbReference type="AlphaFoldDB" id="A0A1S3IXF7"/>
<dbReference type="OrthoDB" id="276515at2759"/>
<dbReference type="GO" id="GO:0006139">
    <property type="term" value="P:nucleobase-containing compound metabolic process"/>
    <property type="evidence" value="ECO:0007669"/>
    <property type="project" value="UniProtKB-ARBA"/>
</dbReference>